<keyword evidence="2" id="KW-1185">Reference proteome</keyword>
<gene>
    <name evidence="1" type="ORF">WJX72_008830</name>
</gene>
<organism evidence="1 2">
    <name type="scientific">[Myrmecia] bisecta</name>
    <dbReference type="NCBI Taxonomy" id="41462"/>
    <lineage>
        <taxon>Eukaryota</taxon>
        <taxon>Viridiplantae</taxon>
        <taxon>Chlorophyta</taxon>
        <taxon>core chlorophytes</taxon>
        <taxon>Trebouxiophyceae</taxon>
        <taxon>Trebouxiales</taxon>
        <taxon>Trebouxiaceae</taxon>
        <taxon>Myrmecia</taxon>
    </lineage>
</organism>
<reference evidence="1 2" key="1">
    <citation type="journal article" date="2024" name="Nat. Commun.">
        <title>Phylogenomics reveals the evolutionary origins of lichenization in chlorophyte algae.</title>
        <authorList>
            <person name="Puginier C."/>
            <person name="Libourel C."/>
            <person name="Otte J."/>
            <person name="Skaloud P."/>
            <person name="Haon M."/>
            <person name="Grisel S."/>
            <person name="Petersen M."/>
            <person name="Berrin J.G."/>
            <person name="Delaux P.M."/>
            <person name="Dal Grande F."/>
            <person name="Keller J."/>
        </authorList>
    </citation>
    <scope>NUCLEOTIDE SEQUENCE [LARGE SCALE GENOMIC DNA]</scope>
    <source>
        <strain evidence="1 2">SAG 2043</strain>
    </source>
</reference>
<comment type="caution">
    <text evidence="1">The sequence shown here is derived from an EMBL/GenBank/DDBJ whole genome shotgun (WGS) entry which is preliminary data.</text>
</comment>
<protein>
    <submittedName>
        <fullName evidence="1">Uncharacterized protein</fullName>
    </submittedName>
</protein>
<name>A0AAW1Q674_9CHLO</name>
<evidence type="ECO:0000313" key="1">
    <source>
        <dbReference type="EMBL" id="KAK9815744.1"/>
    </source>
</evidence>
<proteinExistence type="predicted"/>
<evidence type="ECO:0000313" key="2">
    <source>
        <dbReference type="Proteomes" id="UP001489004"/>
    </source>
</evidence>
<sequence length="236" mass="25278">MGGSIWPVQRTAPATLFNVSQTLSKRPSRAGPCRQRQSALLTSCADLSAGFLETVATMALKTRLKAYQQVETSMNCTAWGLLQGAVEGVQIRGQGWTSPLGLSARILEVTLGSARLDMGVLLRQQDIMLQNTPQGAARIVFNSTDFGNLLVHPLVKQLASRAIQGSGFLFDKYSVCICPDQGTSGAVEFSGVWTGDGHMYHLLLSPQGQRAHVSTRLADNGAASYAFFALDSVDVS</sequence>
<dbReference type="AlphaFoldDB" id="A0AAW1Q674"/>
<dbReference type="Proteomes" id="UP001489004">
    <property type="component" value="Unassembled WGS sequence"/>
</dbReference>
<accession>A0AAW1Q674</accession>
<dbReference type="EMBL" id="JALJOR010000006">
    <property type="protein sequence ID" value="KAK9815744.1"/>
    <property type="molecule type" value="Genomic_DNA"/>
</dbReference>